<accession>E4Y114</accession>
<dbReference type="CDD" id="cd00190">
    <property type="entry name" value="Tryp_SPc"/>
    <property type="match status" value="1"/>
</dbReference>
<dbReference type="EMBL" id="FN654913">
    <property type="protein sequence ID" value="CBY37170.1"/>
    <property type="molecule type" value="Genomic_DNA"/>
</dbReference>
<dbReference type="InterPro" id="IPR033116">
    <property type="entry name" value="TRYPSIN_SER"/>
</dbReference>
<dbReference type="PANTHER" id="PTHR24264:SF65">
    <property type="entry name" value="SRCR DOMAIN-CONTAINING PROTEIN"/>
    <property type="match status" value="1"/>
</dbReference>
<proteinExistence type="predicted"/>
<evidence type="ECO:0000313" key="12">
    <source>
        <dbReference type="Proteomes" id="UP000001307"/>
    </source>
</evidence>
<dbReference type="PROSITE" id="PS50240">
    <property type="entry name" value="TRYPSIN_DOM"/>
    <property type="match status" value="1"/>
</dbReference>
<dbReference type="AlphaFoldDB" id="E4Y114"/>
<evidence type="ECO:0000256" key="4">
    <source>
        <dbReference type="ARBA" id="ARBA00022729"/>
    </source>
</evidence>
<dbReference type="PROSITE" id="PS00134">
    <property type="entry name" value="TRYPSIN_HIS"/>
    <property type="match status" value="1"/>
</dbReference>
<dbReference type="GO" id="GO:0005615">
    <property type="term" value="C:extracellular space"/>
    <property type="evidence" value="ECO:0007669"/>
    <property type="project" value="TreeGrafter"/>
</dbReference>
<evidence type="ECO:0000256" key="1">
    <source>
        <dbReference type="ARBA" id="ARBA00004613"/>
    </source>
</evidence>
<sequence>MKLGAVVLNAVSAFDLLMGTSHKCDGLNPKEGTRIENVFNNKHWSIEKRIPMNLATEKIVGGRPVDDIKNWNWIGQLHGYCGGSLVADDMFLTAAHCCAETRVGQNVYFGVLNPWENESEGQTRKVEEMVSHPDYVRLIYTHDICMIKLDSSIIQDRNVRPICLADSPPATNTPAYIAGWGLTSEGGLGSKHLMEVSVPVVTNEECQNAHSGYLVDDSMLCAGKIQGGQDTCQGDSGGPIVSVDRDGKVTLAGVASWGVGCARPGSYGVYSRVDTQLDFIHWAIQTLR</sequence>
<dbReference type="Proteomes" id="UP000001307">
    <property type="component" value="Unassembled WGS sequence"/>
</dbReference>
<dbReference type="MEROPS" id="S01.316"/>
<evidence type="ECO:0000256" key="6">
    <source>
        <dbReference type="ARBA" id="ARBA00022825"/>
    </source>
</evidence>
<keyword evidence="4" id="KW-0732">Signal</keyword>
<keyword evidence="2" id="KW-0964">Secreted</keyword>
<dbReference type="InterPro" id="IPR009003">
    <property type="entry name" value="Peptidase_S1_PA"/>
</dbReference>
<dbReference type="SMART" id="SM00020">
    <property type="entry name" value="Tryp_SPc"/>
    <property type="match status" value="1"/>
</dbReference>
<dbReference type="InParanoid" id="E4Y114"/>
<keyword evidence="12" id="KW-1185">Reference proteome</keyword>
<keyword evidence="5 8" id="KW-0378">Hydrolase</keyword>
<dbReference type="GO" id="GO:0004252">
    <property type="term" value="F:serine-type endopeptidase activity"/>
    <property type="evidence" value="ECO:0007669"/>
    <property type="project" value="InterPro"/>
</dbReference>
<name>E4Y114_OIKDI</name>
<dbReference type="Gene3D" id="2.40.10.10">
    <property type="entry name" value="Trypsin-like serine proteases"/>
    <property type="match status" value="1"/>
</dbReference>
<evidence type="ECO:0000256" key="7">
    <source>
        <dbReference type="ARBA" id="ARBA00023157"/>
    </source>
</evidence>
<dbReference type="InterPro" id="IPR043504">
    <property type="entry name" value="Peptidase_S1_PA_chymotrypsin"/>
</dbReference>
<dbReference type="PANTHER" id="PTHR24264">
    <property type="entry name" value="TRYPSIN-RELATED"/>
    <property type="match status" value="1"/>
</dbReference>
<dbReference type="InterPro" id="IPR001314">
    <property type="entry name" value="Peptidase_S1A"/>
</dbReference>
<evidence type="ECO:0000313" key="10">
    <source>
        <dbReference type="EMBL" id="CBY15561.1"/>
    </source>
</evidence>
<feature type="domain" description="Peptidase S1" evidence="9">
    <location>
        <begin position="59"/>
        <end position="288"/>
    </location>
</feature>
<evidence type="ECO:0000256" key="5">
    <source>
        <dbReference type="ARBA" id="ARBA00022801"/>
    </source>
</evidence>
<dbReference type="PRINTS" id="PR00722">
    <property type="entry name" value="CHYMOTRYPSIN"/>
</dbReference>
<evidence type="ECO:0000256" key="3">
    <source>
        <dbReference type="ARBA" id="ARBA00022670"/>
    </source>
</evidence>
<keyword evidence="3 8" id="KW-0645">Protease</keyword>
<dbReference type="Proteomes" id="UP000011014">
    <property type="component" value="Unassembled WGS sequence"/>
</dbReference>
<dbReference type="EMBL" id="FN653555">
    <property type="protein sequence ID" value="CBY15561.1"/>
    <property type="molecule type" value="Genomic_DNA"/>
</dbReference>
<protein>
    <recommendedName>
        <fullName evidence="9">Peptidase S1 domain-containing protein</fullName>
    </recommendedName>
</protein>
<evidence type="ECO:0000259" key="9">
    <source>
        <dbReference type="PROSITE" id="PS50240"/>
    </source>
</evidence>
<gene>
    <name evidence="10" type="ORF">GSOID_T00013859001</name>
    <name evidence="11" type="ORF">GSOID_T00030251001</name>
</gene>
<reference evidence="10" key="1">
    <citation type="journal article" date="2010" name="Science">
        <title>Plasticity of animal genome architecture unmasked by rapid evolution of a pelagic tunicate.</title>
        <authorList>
            <person name="Denoeud F."/>
            <person name="Henriet S."/>
            <person name="Mungpakdee S."/>
            <person name="Aury J.M."/>
            <person name="Da Silva C."/>
            <person name="Brinkmann H."/>
            <person name="Mikhaleva J."/>
            <person name="Olsen L.C."/>
            <person name="Jubin C."/>
            <person name="Canestro C."/>
            <person name="Bouquet J.M."/>
            <person name="Danks G."/>
            <person name="Poulain J."/>
            <person name="Campsteijn C."/>
            <person name="Adamski M."/>
            <person name="Cross I."/>
            <person name="Yadetie F."/>
            <person name="Muffato M."/>
            <person name="Louis A."/>
            <person name="Butcher S."/>
            <person name="Tsagkogeorga G."/>
            <person name="Konrad A."/>
            <person name="Singh S."/>
            <person name="Jensen M.F."/>
            <person name="Cong E.H."/>
            <person name="Eikeseth-Otteraa H."/>
            <person name="Noel B."/>
            <person name="Anthouard V."/>
            <person name="Porcel B.M."/>
            <person name="Kachouri-Lafond R."/>
            <person name="Nishino A."/>
            <person name="Ugolini M."/>
            <person name="Chourrout P."/>
            <person name="Nishida H."/>
            <person name="Aasland R."/>
            <person name="Huzurbazar S."/>
            <person name="Westhof E."/>
            <person name="Delsuc F."/>
            <person name="Lehrach H."/>
            <person name="Reinhardt R."/>
            <person name="Weissenbach J."/>
            <person name="Roy S.W."/>
            <person name="Artiguenave F."/>
            <person name="Postlethwait J.H."/>
            <person name="Manak J.R."/>
            <person name="Thompson E.M."/>
            <person name="Jaillon O."/>
            <person name="Du Pasquier L."/>
            <person name="Boudinot P."/>
            <person name="Liberles D.A."/>
            <person name="Volff J.N."/>
            <person name="Philippe H."/>
            <person name="Lenhard B."/>
            <person name="Roest Crollius H."/>
            <person name="Wincker P."/>
            <person name="Chourrout D."/>
        </authorList>
    </citation>
    <scope>NUCLEOTIDE SEQUENCE [LARGE SCALE GENOMIC DNA]</scope>
</reference>
<comment type="subcellular location">
    <subcellularLocation>
        <location evidence="1">Secreted</location>
    </subcellularLocation>
</comment>
<dbReference type="OrthoDB" id="6339452at2759"/>
<keyword evidence="7" id="KW-1015">Disulfide bond</keyword>
<evidence type="ECO:0000256" key="8">
    <source>
        <dbReference type="RuleBase" id="RU363034"/>
    </source>
</evidence>
<evidence type="ECO:0000313" key="11">
    <source>
        <dbReference type="EMBL" id="CBY37170.1"/>
    </source>
</evidence>
<dbReference type="SUPFAM" id="SSF50494">
    <property type="entry name" value="Trypsin-like serine proteases"/>
    <property type="match status" value="1"/>
</dbReference>
<dbReference type="InterPro" id="IPR018114">
    <property type="entry name" value="TRYPSIN_HIS"/>
</dbReference>
<dbReference type="PROSITE" id="PS00135">
    <property type="entry name" value="TRYPSIN_SER"/>
    <property type="match status" value="1"/>
</dbReference>
<dbReference type="InterPro" id="IPR001254">
    <property type="entry name" value="Trypsin_dom"/>
</dbReference>
<keyword evidence="6 8" id="KW-0720">Serine protease</keyword>
<evidence type="ECO:0000256" key="2">
    <source>
        <dbReference type="ARBA" id="ARBA00022525"/>
    </source>
</evidence>
<dbReference type="GO" id="GO:0006508">
    <property type="term" value="P:proteolysis"/>
    <property type="evidence" value="ECO:0007669"/>
    <property type="project" value="UniProtKB-KW"/>
</dbReference>
<dbReference type="FunFam" id="2.40.10.10:FF:000120">
    <property type="entry name" value="Putative serine protease"/>
    <property type="match status" value="1"/>
</dbReference>
<dbReference type="Pfam" id="PF00089">
    <property type="entry name" value="Trypsin"/>
    <property type="match status" value="1"/>
</dbReference>
<dbReference type="InterPro" id="IPR050127">
    <property type="entry name" value="Serine_Proteases_S1"/>
</dbReference>
<organism evidence="10">
    <name type="scientific">Oikopleura dioica</name>
    <name type="common">Tunicate</name>
    <dbReference type="NCBI Taxonomy" id="34765"/>
    <lineage>
        <taxon>Eukaryota</taxon>
        <taxon>Metazoa</taxon>
        <taxon>Chordata</taxon>
        <taxon>Tunicata</taxon>
        <taxon>Appendicularia</taxon>
        <taxon>Copelata</taxon>
        <taxon>Oikopleuridae</taxon>
        <taxon>Oikopleura</taxon>
    </lineage>
</organism>